<keyword evidence="3" id="KW-0716">Sensory transduction</keyword>
<feature type="domain" description="Ion transport" evidence="14">
    <location>
        <begin position="549"/>
        <end position="830"/>
    </location>
</feature>
<evidence type="ECO:0000256" key="11">
    <source>
        <dbReference type="ARBA" id="ARBA00023303"/>
    </source>
</evidence>
<keyword evidence="4 13" id="KW-0812">Transmembrane</keyword>
<reference evidence="15 16" key="1">
    <citation type="submission" date="2020-04" db="EMBL/GenBank/DDBJ databases">
        <authorList>
            <person name="Alioto T."/>
            <person name="Alioto T."/>
            <person name="Gomez Garrido J."/>
        </authorList>
    </citation>
    <scope>NUCLEOTIDE SEQUENCE [LARGE SCALE GENOMIC DNA]</scope>
</reference>
<dbReference type="Gene3D" id="1.10.287.70">
    <property type="match status" value="1"/>
</dbReference>
<keyword evidence="11" id="KW-0407">Ion channel</keyword>
<evidence type="ECO:0000256" key="8">
    <source>
        <dbReference type="ARBA" id="ARBA00023065"/>
    </source>
</evidence>
<evidence type="ECO:0000256" key="2">
    <source>
        <dbReference type="ARBA" id="ARBA00022448"/>
    </source>
</evidence>
<evidence type="ECO:0000313" key="15">
    <source>
        <dbReference type="EMBL" id="CAB3361094.1"/>
    </source>
</evidence>
<keyword evidence="5" id="KW-0677">Repeat</keyword>
<feature type="repeat" description="ANK" evidence="12">
    <location>
        <begin position="203"/>
        <end position="235"/>
    </location>
</feature>
<dbReference type="PANTHER" id="PTHR47143:SF1">
    <property type="entry name" value="ION_TRANS DOMAIN-CONTAINING PROTEIN"/>
    <property type="match status" value="1"/>
</dbReference>
<dbReference type="GO" id="GO:0034703">
    <property type="term" value="C:cation channel complex"/>
    <property type="evidence" value="ECO:0007669"/>
    <property type="project" value="UniProtKB-ARBA"/>
</dbReference>
<dbReference type="SUPFAM" id="SSF48403">
    <property type="entry name" value="Ankyrin repeat"/>
    <property type="match status" value="1"/>
</dbReference>
<evidence type="ECO:0000256" key="12">
    <source>
        <dbReference type="PROSITE-ProRule" id="PRU00023"/>
    </source>
</evidence>
<evidence type="ECO:0000256" key="1">
    <source>
        <dbReference type="ARBA" id="ARBA00004141"/>
    </source>
</evidence>
<dbReference type="Gene3D" id="1.25.40.20">
    <property type="entry name" value="Ankyrin repeat-containing domain"/>
    <property type="match status" value="1"/>
</dbReference>
<feature type="transmembrane region" description="Helical" evidence="13">
    <location>
        <begin position="798"/>
        <end position="824"/>
    </location>
</feature>
<dbReference type="Pfam" id="PF00520">
    <property type="entry name" value="Ion_trans"/>
    <property type="match status" value="1"/>
</dbReference>
<keyword evidence="9 13" id="KW-0472">Membrane</keyword>
<dbReference type="GO" id="GO:0005216">
    <property type="term" value="F:monoatomic ion channel activity"/>
    <property type="evidence" value="ECO:0007669"/>
    <property type="project" value="InterPro"/>
</dbReference>
<dbReference type="InterPro" id="IPR036770">
    <property type="entry name" value="Ankyrin_rpt-contain_sf"/>
</dbReference>
<evidence type="ECO:0000256" key="10">
    <source>
        <dbReference type="ARBA" id="ARBA00023180"/>
    </source>
</evidence>
<comment type="caution">
    <text evidence="15">The sequence shown here is derived from an EMBL/GenBank/DDBJ whole genome shotgun (WGS) entry which is preliminary data.</text>
</comment>
<dbReference type="AlphaFoldDB" id="A0A8S1BQE8"/>
<dbReference type="InterPro" id="IPR002110">
    <property type="entry name" value="Ankyrin_rpt"/>
</dbReference>
<evidence type="ECO:0000256" key="7">
    <source>
        <dbReference type="ARBA" id="ARBA00023043"/>
    </source>
</evidence>
<evidence type="ECO:0000256" key="5">
    <source>
        <dbReference type="ARBA" id="ARBA00022737"/>
    </source>
</evidence>
<keyword evidence="16" id="KW-1185">Reference proteome</keyword>
<evidence type="ECO:0000256" key="6">
    <source>
        <dbReference type="ARBA" id="ARBA00022989"/>
    </source>
</evidence>
<evidence type="ECO:0000256" key="3">
    <source>
        <dbReference type="ARBA" id="ARBA00022606"/>
    </source>
</evidence>
<dbReference type="InterPro" id="IPR005821">
    <property type="entry name" value="Ion_trans_dom"/>
</dbReference>
<protein>
    <recommendedName>
        <fullName evidence="14">Ion transport domain-containing protein</fullName>
    </recommendedName>
</protein>
<feature type="repeat" description="ANK" evidence="12">
    <location>
        <begin position="418"/>
        <end position="450"/>
    </location>
</feature>
<dbReference type="EMBL" id="CADEPI010000005">
    <property type="protein sequence ID" value="CAB3361094.1"/>
    <property type="molecule type" value="Genomic_DNA"/>
</dbReference>
<keyword evidence="6 13" id="KW-1133">Transmembrane helix</keyword>
<dbReference type="PROSITE" id="PS50088">
    <property type="entry name" value="ANK_REPEAT"/>
    <property type="match status" value="5"/>
</dbReference>
<feature type="repeat" description="ANK" evidence="12">
    <location>
        <begin position="242"/>
        <end position="274"/>
    </location>
</feature>
<keyword evidence="7 12" id="KW-0040">ANK repeat</keyword>
<keyword evidence="2" id="KW-0813">Transport</keyword>
<keyword evidence="10" id="KW-0325">Glycoprotein</keyword>
<proteinExistence type="predicted"/>
<dbReference type="OrthoDB" id="7464126at2759"/>
<feature type="repeat" description="ANK" evidence="12">
    <location>
        <begin position="172"/>
        <end position="204"/>
    </location>
</feature>
<evidence type="ECO:0000256" key="9">
    <source>
        <dbReference type="ARBA" id="ARBA00023136"/>
    </source>
</evidence>
<sequence>MPGSQQVGDENIYEMVDSPRVKKVREDVESAINSAHSSAKYNTAPASYFNKIKMSFREKLHGIRGEDHYDVVQTLNDELCPVDLSDSFEDLQERLLVKIGRELVRNSILEMMRNDFRMLIDIEEGNDVDLEQTSCEDRHVLLLWAAFLRRKDILEILLAKRDCQLQIETPESGLSALHLAAFSGCHECVLLLLNSGVKMTHRADYSPLHCAAQSGSIYCVRLLLKKGAQVNSKSEDITIKEHQDSALHCAIKADSPEIVRELLKAGADPTALGQGGLSPLHVAADLGYMSSMRALLEFCKTSRGQCKMDINQKTDDEREYTAMHLLAEDQCADGIRLLKEYGAACQQKSSKGMTPLHLACREQSVECAKLLLESCDINEQDKEERTPLHMALGRPESTEITEFLVCQAGIKVNMPDKHGFIPLHIAALNEQAMAAAILIRAGADLTARTNRGSTALRLVIRKVPAALYAVEELMDASITLTNNMDSRDVELKMDFKPLLASKKRITTDLLNTFIAEGHPELMQHPLCQAFLHIKWKEVRMFYFLRLLYYFLFLLCISIYVNFLSCGCSEFIAIPRQGNNDCAKSTYIPNIVLKFICKYLISLSILEALRKLYGLIAFCVAPTSVTIKKSLAIYVKQKDNWLEWICLICITICATLTVSSKHAYVLIYIGATAVLSGWFNLMILIGQHPYFGAYVEMYTCVLKEMSKLLMAYCCMLIGFAISFHVLFESKAESFSSIGKSLVKILVMMTGELEFNDLFKKNESETAEINSSSSSIVVRFQYPNKETAKNLATDTVDVEVLAYIIFVVFLLLVTVVLMNLLVGIAVHDIHGLRASAVVSRLQQQANLIGYIETALPNWCTLKCLLCCCTPFMGRNRSRTRRRTEMGILSVKPHNWKMNHLPREIVSAAFEVAKKMNPYMGPGKRATKPKPRYKRIYSRQQGGSIYDTIIPRADNYKRPSITRVKSQYLHLDKNLDNYDTQSLHSINSDRHISEELRELKIALAHQSALLQQLLDANRIGSHNTLKQPIYSTNI</sequence>
<name>A0A8S1BQE8_9INSE</name>
<evidence type="ECO:0000259" key="14">
    <source>
        <dbReference type="Pfam" id="PF00520"/>
    </source>
</evidence>
<dbReference type="Pfam" id="PF00023">
    <property type="entry name" value="Ank"/>
    <property type="match status" value="3"/>
</dbReference>
<gene>
    <name evidence="15" type="ORF">CLODIP_2_CD11382</name>
</gene>
<dbReference type="PROSITE" id="PS50297">
    <property type="entry name" value="ANK_REP_REGION"/>
    <property type="match status" value="5"/>
</dbReference>
<dbReference type="InterPro" id="IPR052076">
    <property type="entry name" value="TRP_cation_channel"/>
</dbReference>
<organism evidence="15 16">
    <name type="scientific">Cloeon dipterum</name>
    <dbReference type="NCBI Taxonomy" id="197152"/>
    <lineage>
        <taxon>Eukaryota</taxon>
        <taxon>Metazoa</taxon>
        <taxon>Ecdysozoa</taxon>
        <taxon>Arthropoda</taxon>
        <taxon>Hexapoda</taxon>
        <taxon>Insecta</taxon>
        <taxon>Pterygota</taxon>
        <taxon>Palaeoptera</taxon>
        <taxon>Ephemeroptera</taxon>
        <taxon>Pisciforma</taxon>
        <taxon>Baetidae</taxon>
        <taxon>Cloeon</taxon>
    </lineage>
</organism>
<dbReference type="SMART" id="SM00248">
    <property type="entry name" value="ANK"/>
    <property type="match status" value="10"/>
</dbReference>
<evidence type="ECO:0000256" key="13">
    <source>
        <dbReference type="SAM" id="Phobius"/>
    </source>
</evidence>
<feature type="transmembrane region" description="Helical" evidence="13">
    <location>
        <begin position="546"/>
        <end position="573"/>
    </location>
</feature>
<dbReference type="Pfam" id="PF12796">
    <property type="entry name" value="Ank_2"/>
    <property type="match status" value="2"/>
</dbReference>
<dbReference type="Proteomes" id="UP000494165">
    <property type="component" value="Unassembled WGS sequence"/>
</dbReference>
<comment type="subcellular location">
    <subcellularLocation>
        <location evidence="1">Membrane</location>
        <topology evidence="1">Multi-pass membrane protein</topology>
    </subcellularLocation>
</comment>
<evidence type="ECO:0000256" key="4">
    <source>
        <dbReference type="ARBA" id="ARBA00022692"/>
    </source>
</evidence>
<feature type="transmembrane region" description="Helical" evidence="13">
    <location>
        <begin position="664"/>
        <end position="686"/>
    </location>
</feature>
<dbReference type="PANTHER" id="PTHR47143">
    <property type="entry name" value="TRANSIENT RECEPTOR POTENTIAL CATION CHANNEL PROTEIN PAINLESS"/>
    <property type="match status" value="1"/>
</dbReference>
<feature type="transmembrane region" description="Helical" evidence="13">
    <location>
        <begin position="707"/>
        <end position="726"/>
    </location>
</feature>
<feature type="transmembrane region" description="Helical" evidence="13">
    <location>
        <begin position="640"/>
        <end position="658"/>
    </location>
</feature>
<feature type="repeat" description="ANK" evidence="12">
    <location>
        <begin position="351"/>
        <end position="373"/>
    </location>
</feature>
<keyword evidence="8" id="KW-0406">Ion transport</keyword>
<accession>A0A8S1BQE8</accession>
<evidence type="ECO:0000313" key="16">
    <source>
        <dbReference type="Proteomes" id="UP000494165"/>
    </source>
</evidence>